<evidence type="ECO:0000256" key="2">
    <source>
        <dbReference type="ARBA" id="ARBA00012483"/>
    </source>
</evidence>
<comment type="caution">
    <text evidence="10">The sequence shown here is derived from an EMBL/GenBank/DDBJ whole genome shotgun (WGS) entry which is preliminary data.</text>
</comment>
<protein>
    <recommendedName>
        <fullName evidence="2">RING-type E3 ubiquitin transferase</fullName>
        <ecNumber evidence="2">2.3.2.27</ecNumber>
    </recommendedName>
</protein>
<evidence type="ECO:0000256" key="8">
    <source>
        <dbReference type="PROSITE-ProRule" id="PRU00175"/>
    </source>
</evidence>
<keyword evidence="11" id="KW-1185">Reference proteome</keyword>
<dbReference type="Proteomes" id="UP001162972">
    <property type="component" value="Chromosome 4"/>
</dbReference>
<dbReference type="InterPro" id="IPR001841">
    <property type="entry name" value="Znf_RING"/>
</dbReference>
<evidence type="ECO:0000313" key="10">
    <source>
        <dbReference type="EMBL" id="KAJ6403380.1"/>
    </source>
</evidence>
<name>A0AAD6JFY4_9ROSI</name>
<feature type="domain" description="RING-type" evidence="9">
    <location>
        <begin position="32"/>
        <end position="70"/>
    </location>
</feature>
<evidence type="ECO:0000256" key="7">
    <source>
        <dbReference type="ARBA" id="ARBA00022833"/>
    </source>
</evidence>
<evidence type="ECO:0000256" key="1">
    <source>
        <dbReference type="ARBA" id="ARBA00000900"/>
    </source>
</evidence>
<organism evidence="10 11">
    <name type="scientific">Salix udensis</name>
    <dbReference type="NCBI Taxonomy" id="889485"/>
    <lineage>
        <taxon>Eukaryota</taxon>
        <taxon>Viridiplantae</taxon>
        <taxon>Streptophyta</taxon>
        <taxon>Embryophyta</taxon>
        <taxon>Tracheophyta</taxon>
        <taxon>Spermatophyta</taxon>
        <taxon>Magnoliopsida</taxon>
        <taxon>eudicotyledons</taxon>
        <taxon>Gunneridae</taxon>
        <taxon>Pentapetalae</taxon>
        <taxon>rosids</taxon>
        <taxon>fabids</taxon>
        <taxon>Malpighiales</taxon>
        <taxon>Salicaceae</taxon>
        <taxon>Saliceae</taxon>
        <taxon>Salix</taxon>
    </lineage>
</organism>
<keyword evidence="3" id="KW-0808">Transferase</keyword>
<keyword evidence="7" id="KW-0862">Zinc</keyword>
<dbReference type="AlphaFoldDB" id="A0AAD6JFY4"/>
<dbReference type="SUPFAM" id="SSF57850">
    <property type="entry name" value="RING/U-box"/>
    <property type="match status" value="1"/>
</dbReference>
<dbReference type="InterPro" id="IPR013083">
    <property type="entry name" value="Znf_RING/FYVE/PHD"/>
</dbReference>
<dbReference type="GO" id="GO:0061630">
    <property type="term" value="F:ubiquitin protein ligase activity"/>
    <property type="evidence" value="ECO:0007669"/>
    <property type="project" value="UniProtKB-EC"/>
</dbReference>
<dbReference type="EMBL" id="JAPFFJ010000018">
    <property type="protein sequence ID" value="KAJ6403380.1"/>
    <property type="molecule type" value="Genomic_DNA"/>
</dbReference>
<reference evidence="10 11" key="1">
    <citation type="journal article" date="2023" name="Int. J. Mol. Sci.">
        <title>De Novo Assembly and Annotation of 11 Diverse Shrub Willow (Salix) Genomes Reveals Novel Gene Organization in Sex-Linked Regions.</title>
        <authorList>
            <person name="Hyden B."/>
            <person name="Feng K."/>
            <person name="Yates T.B."/>
            <person name="Jawdy S."/>
            <person name="Cereghino C."/>
            <person name="Smart L.B."/>
            <person name="Muchero W."/>
        </authorList>
    </citation>
    <scope>NUCLEOTIDE SEQUENCE [LARGE SCALE GENOMIC DNA]</scope>
    <source>
        <tissue evidence="10">Shoot tip</tissue>
    </source>
</reference>
<keyword evidence="5 8" id="KW-0863">Zinc-finger</keyword>
<accession>A0AAD6JFY4</accession>
<keyword evidence="6" id="KW-0833">Ubl conjugation pathway</keyword>
<comment type="catalytic activity">
    <reaction evidence="1">
        <text>S-ubiquitinyl-[E2 ubiquitin-conjugating enzyme]-L-cysteine + [acceptor protein]-L-lysine = [E2 ubiquitin-conjugating enzyme]-L-cysteine + N(6)-ubiquitinyl-[acceptor protein]-L-lysine.</text>
        <dbReference type="EC" id="2.3.2.27"/>
    </reaction>
</comment>
<evidence type="ECO:0000256" key="6">
    <source>
        <dbReference type="ARBA" id="ARBA00022786"/>
    </source>
</evidence>
<dbReference type="PANTHER" id="PTHR46463">
    <property type="entry name" value="ZINC FINGER, RING/FYVE/PHD-TYPE"/>
    <property type="match status" value="1"/>
</dbReference>
<proteinExistence type="predicted"/>
<dbReference type="Gene3D" id="3.30.40.10">
    <property type="entry name" value="Zinc/RING finger domain, C3HC4 (zinc finger)"/>
    <property type="match status" value="1"/>
</dbReference>
<keyword evidence="4" id="KW-0479">Metal-binding</keyword>
<evidence type="ECO:0000256" key="5">
    <source>
        <dbReference type="ARBA" id="ARBA00022771"/>
    </source>
</evidence>
<evidence type="ECO:0000259" key="9">
    <source>
        <dbReference type="PROSITE" id="PS50089"/>
    </source>
</evidence>
<dbReference type="EC" id="2.3.2.27" evidence="2"/>
<sequence length="119" mass="13358">MEERKKSSEAHLTVSAAAFVEGGIQEACDDACSICLENFCDSDPSTVTSCKHEFHLQCILEWERSNEHGCTGQSWIASLCTNCSFRFILFGRYGGKLDGENSHNLACFRARGWWRQGNK</sequence>
<evidence type="ECO:0000256" key="4">
    <source>
        <dbReference type="ARBA" id="ARBA00022723"/>
    </source>
</evidence>
<evidence type="ECO:0000256" key="3">
    <source>
        <dbReference type="ARBA" id="ARBA00022679"/>
    </source>
</evidence>
<dbReference type="GO" id="GO:0008270">
    <property type="term" value="F:zinc ion binding"/>
    <property type="evidence" value="ECO:0007669"/>
    <property type="project" value="UniProtKB-KW"/>
</dbReference>
<dbReference type="PANTHER" id="PTHR46463:SF78">
    <property type="entry name" value="RING-TYPE DOMAIN-CONTAINING PROTEIN"/>
    <property type="match status" value="1"/>
</dbReference>
<dbReference type="PROSITE" id="PS50089">
    <property type="entry name" value="ZF_RING_2"/>
    <property type="match status" value="1"/>
</dbReference>
<gene>
    <name evidence="10" type="ORF">OIU84_015308</name>
</gene>
<evidence type="ECO:0000313" key="11">
    <source>
        <dbReference type="Proteomes" id="UP001162972"/>
    </source>
</evidence>
<dbReference type="Pfam" id="PF17123">
    <property type="entry name" value="zf-RING_11"/>
    <property type="match status" value="1"/>
</dbReference>